<keyword evidence="10" id="KW-1185">Reference proteome</keyword>
<organism evidence="9 10">
    <name type="scientific">Faecalitalea cylindroides</name>
    <dbReference type="NCBI Taxonomy" id="39483"/>
    <lineage>
        <taxon>Bacteria</taxon>
        <taxon>Bacillati</taxon>
        <taxon>Bacillota</taxon>
        <taxon>Erysipelotrichia</taxon>
        <taxon>Erysipelotrichales</taxon>
        <taxon>Erysipelotrichaceae</taxon>
        <taxon>Faecalitalea</taxon>
    </lineage>
</organism>
<gene>
    <name evidence="9" type="ORF">B5F14_06415</name>
</gene>
<dbReference type="GO" id="GO:0015074">
    <property type="term" value="P:DNA integration"/>
    <property type="evidence" value="ECO:0007669"/>
    <property type="project" value="UniProtKB-KW"/>
</dbReference>
<dbReference type="InterPro" id="IPR006119">
    <property type="entry name" value="Resolv_N"/>
</dbReference>
<dbReference type="Pfam" id="PF13408">
    <property type="entry name" value="Zn_ribbon_recom"/>
    <property type="match status" value="1"/>
</dbReference>
<protein>
    <recommendedName>
        <fullName evidence="11">Recombinase family protein</fullName>
    </recommendedName>
</protein>
<feature type="coiled-coil region" evidence="6">
    <location>
        <begin position="384"/>
        <end position="411"/>
    </location>
</feature>
<dbReference type="InterPro" id="IPR050639">
    <property type="entry name" value="SSR_resolvase"/>
</dbReference>
<evidence type="ECO:0000256" key="3">
    <source>
        <dbReference type="ARBA" id="ARBA00023172"/>
    </source>
</evidence>
<proteinExistence type="predicted"/>
<dbReference type="GO" id="GO:0000150">
    <property type="term" value="F:DNA strand exchange activity"/>
    <property type="evidence" value="ECO:0007669"/>
    <property type="project" value="InterPro"/>
</dbReference>
<evidence type="ECO:0000256" key="2">
    <source>
        <dbReference type="ARBA" id="ARBA00023125"/>
    </source>
</evidence>
<evidence type="ECO:0000256" key="1">
    <source>
        <dbReference type="ARBA" id="ARBA00022908"/>
    </source>
</evidence>
<feature type="domain" description="Resolvase/invertase-type recombinase catalytic" evidence="7">
    <location>
        <begin position="19"/>
        <end position="166"/>
    </location>
</feature>
<evidence type="ECO:0000259" key="8">
    <source>
        <dbReference type="PROSITE" id="PS51737"/>
    </source>
</evidence>
<dbReference type="SUPFAM" id="SSF53041">
    <property type="entry name" value="Resolvase-like"/>
    <property type="match status" value="1"/>
</dbReference>
<dbReference type="PROSITE" id="PS51737">
    <property type="entry name" value="RECOMBINASE_DNA_BIND"/>
    <property type="match status" value="1"/>
</dbReference>
<keyword evidence="3" id="KW-0233">DNA recombination</keyword>
<evidence type="ECO:0000313" key="10">
    <source>
        <dbReference type="Proteomes" id="UP000195447"/>
    </source>
</evidence>
<dbReference type="Pfam" id="PF07508">
    <property type="entry name" value="Recombinase"/>
    <property type="match status" value="1"/>
</dbReference>
<dbReference type="InterPro" id="IPR025827">
    <property type="entry name" value="Zn_ribbon_recom_dom"/>
</dbReference>
<name>A0A1Y4LTT5_9FIRM</name>
<dbReference type="Proteomes" id="UP000195447">
    <property type="component" value="Unassembled WGS sequence"/>
</dbReference>
<keyword evidence="2" id="KW-0238">DNA-binding</keyword>
<dbReference type="AlphaFoldDB" id="A0A1Y4LTT5"/>
<dbReference type="EMBL" id="NFKM01000011">
    <property type="protein sequence ID" value="OUP60048.1"/>
    <property type="molecule type" value="Genomic_DNA"/>
</dbReference>
<dbReference type="InterPro" id="IPR038109">
    <property type="entry name" value="DNA_bind_recomb_sf"/>
</dbReference>
<dbReference type="InterPro" id="IPR036162">
    <property type="entry name" value="Resolvase-like_N_sf"/>
</dbReference>
<dbReference type="PANTHER" id="PTHR30461">
    <property type="entry name" value="DNA-INVERTASE FROM LAMBDOID PROPHAGE"/>
    <property type="match status" value="1"/>
</dbReference>
<evidence type="ECO:0008006" key="11">
    <source>
        <dbReference type="Google" id="ProtNLM"/>
    </source>
</evidence>
<dbReference type="Pfam" id="PF00239">
    <property type="entry name" value="Resolvase"/>
    <property type="match status" value="1"/>
</dbReference>
<dbReference type="PROSITE" id="PS51736">
    <property type="entry name" value="RECOMBINASES_3"/>
    <property type="match status" value="1"/>
</dbReference>
<keyword evidence="1" id="KW-0229">DNA integration</keyword>
<reference evidence="10" key="1">
    <citation type="submission" date="2017-04" db="EMBL/GenBank/DDBJ databases">
        <title>Function of individual gut microbiota members based on whole genome sequencing of pure cultures obtained from chicken caecum.</title>
        <authorList>
            <person name="Medvecky M."/>
            <person name="Cejkova D."/>
            <person name="Polansky O."/>
            <person name="Karasova D."/>
            <person name="Kubasova T."/>
            <person name="Cizek A."/>
            <person name="Rychlik I."/>
        </authorList>
    </citation>
    <scope>NUCLEOTIDE SEQUENCE [LARGE SCALE GENOMIC DNA]</scope>
    <source>
        <strain evidence="10">An178</strain>
    </source>
</reference>
<dbReference type="GO" id="GO:0003677">
    <property type="term" value="F:DNA binding"/>
    <property type="evidence" value="ECO:0007669"/>
    <property type="project" value="UniProtKB-KW"/>
</dbReference>
<dbReference type="SMART" id="SM00857">
    <property type="entry name" value="Resolvase"/>
    <property type="match status" value="1"/>
</dbReference>
<sequence length="460" mass="54203">MYPFYQILAIKERMGTMQNVRIYARVSTAEQKKKDISIPVQLEACRRYCAEHDYNVLGTYIDNGYSASSIKKRKEFQRMIEEVRRDEYILFTRLDRFSRNILDANKIVETLDQKNVSIVSIFEDDINTSTADGRFMFNLRVSLSQREIEKDSERILDVMAAKLAKGEVLTGRLPVGYKIKNKKPVIDESKAEMVKDIFKTYIDTGNWGLTARIISAKYDTYVSDTKVKWTIKNRRYIGEFRGISNYFPKIIDEATFFEANNISKNKYIKHSRNDVTYLFSGLLRCEMCGRRMASSHRKNKPNSNYYICSSRKTGKTVQHFAKSERKIEATLLNEFEGLLNDKILELEKAERKQSKKSDNTSRINNLKAKMKRIKYLYVDGFMDENEFRARYKDMENELIQLEINKNEDVMQKKEHYQYLIDSNALTLYKSFSREQKAIFWRTIIDHIVVHKDGNLDIFIR</sequence>
<dbReference type="PROSITE" id="PS00397">
    <property type="entry name" value="RECOMBINASES_1"/>
    <property type="match status" value="1"/>
</dbReference>
<dbReference type="InterPro" id="IPR011109">
    <property type="entry name" value="DNA_bind_recombinase_dom"/>
</dbReference>
<evidence type="ECO:0000256" key="5">
    <source>
        <dbReference type="PROSITE-ProRule" id="PRU10137"/>
    </source>
</evidence>
<dbReference type="InterPro" id="IPR006118">
    <property type="entry name" value="Recombinase_CS"/>
</dbReference>
<feature type="active site" description="O-(5'-phospho-DNA)-serine intermediate" evidence="4 5">
    <location>
        <position position="27"/>
    </location>
</feature>
<feature type="domain" description="Recombinase" evidence="8">
    <location>
        <begin position="174"/>
        <end position="269"/>
    </location>
</feature>
<comment type="caution">
    <text evidence="9">The sequence shown here is derived from an EMBL/GenBank/DDBJ whole genome shotgun (WGS) entry which is preliminary data.</text>
</comment>
<evidence type="ECO:0000256" key="6">
    <source>
        <dbReference type="SAM" id="Coils"/>
    </source>
</evidence>
<dbReference type="Gene3D" id="3.90.1750.20">
    <property type="entry name" value="Putative Large Serine Recombinase, Chain B, Domain 2"/>
    <property type="match status" value="1"/>
</dbReference>
<evidence type="ECO:0000313" key="9">
    <source>
        <dbReference type="EMBL" id="OUP60048.1"/>
    </source>
</evidence>
<evidence type="ECO:0000259" key="7">
    <source>
        <dbReference type="PROSITE" id="PS51736"/>
    </source>
</evidence>
<evidence type="ECO:0000256" key="4">
    <source>
        <dbReference type="PIRSR" id="PIRSR606118-50"/>
    </source>
</evidence>
<dbReference type="PANTHER" id="PTHR30461:SF23">
    <property type="entry name" value="DNA RECOMBINASE-RELATED"/>
    <property type="match status" value="1"/>
</dbReference>
<dbReference type="CDD" id="cd00338">
    <property type="entry name" value="Ser_Recombinase"/>
    <property type="match status" value="1"/>
</dbReference>
<accession>A0A1Y4LTT5</accession>
<dbReference type="Gene3D" id="3.40.50.1390">
    <property type="entry name" value="Resolvase, N-terminal catalytic domain"/>
    <property type="match status" value="1"/>
</dbReference>
<keyword evidence="6" id="KW-0175">Coiled coil</keyword>